<organism evidence="1 2">
    <name type="scientific">Gossypium darwinii</name>
    <name type="common">Darwin's cotton</name>
    <name type="synonym">Gossypium barbadense var. darwinii</name>
    <dbReference type="NCBI Taxonomy" id="34276"/>
    <lineage>
        <taxon>Eukaryota</taxon>
        <taxon>Viridiplantae</taxon>
        <taxon>Streptophyta</taxon>
        <taxon>Embryophyta</taxon>
        <taxon>Tracheophyta</taxon>
        <taxon>Spermatophyta</taxon>
        <taxon>Magnoliopsida</taxon>
        <taxon>eudicotyledons</taxon>
        <taxon>Gunneridae</taxon>
        <taxon>Pentapetalae</taxon>
        <taxon>rosids</taxon>
        <taxon>malvids</taxon>
        <taxon>Malvales</taxon>
        <taxon>Malvaceae</taxon>
        <taxon>Malvoideae</taxon>
        <taxon>Gossypium</taxon>
    </lineage>
</organism>
<gene>
    <name evidence="1" type="ORF">ES288_D06G094800v1</name>
</gene>
<accession>A0A5D2C3S4</accession>
<protein>
    <submittedName>
        <fullName evidence="1">Uncharacterized protein</fullName>
    </submittedName>
</protein>
<name>A0A5D2C3S4_GOSDA</name>
<sequence>MLMNDIWIRVHVAVFVRRCFIRGFLKPSKILDIILLLRPSRVSNAKPTKPVPPVRNALLFRIIVSTSMATRSFWMLAVPFVAEDLALRAVCFGNMKILIIRLSRGNPMYLAGTRLNHSAKGTNTL</sequence>
<keyword evidence="2" id="KW-1185">Reference proteome</keyword>
<evidence type="ECO:0000313" key="1">
    <source>
        <dbReference type="EMBL" id="TYG64281.1"/>
    </source>
</evidence>
<proteinExistence type="predicted"/>
<dbReference type="Proteomes" id="UP000323506">
    <property type="component" value="Chromosome D06"/>
</dbReference>
<dbReference type="EMBL" id="CM017706">
    <property type="protein sequence ID" value="TYG64281.1"/>
    <property type="molecule type" value="Genomic_DNA"/>
</dbReference>
<dbReference type="AlphaFoldDB" id="A0A5D2C3S4"/>
<evidence type="ECO:0000313" key="2">
    <source>
        <dbReference type="Proteomes" id="UP000323506"/>
    </source>
</evidence>
<reference evidence="1 2" key="1">
    <citation type="submission" date="2019-06" db="EMBL/GenBank/DDBJ databases">
        <title>WGS assembly of Gossypium darwinii.</title>
        <authorList>
            <person name="Chen Z.J."/>
            <person name="Sreedasyam A."/>
            <person name="Ando A."/>
            <person name="Song Q."/>
            <person name="De L."/>
            <person name="Hulse-Kemp A."/>
            <person name="Ding M."/>
            <person name="Ye W."/>
            <person name="Kirkbride R."/>
            <person name="Jenkins J."/>
            <person name="Plott C."/>
            <person name="Lovell J."/>
            <person name="Lin Y.-M."/>
            <person name="Vaughn R."/>
            <person name="Liu B."/>
            <person name="Li W."/>
            <person name="Simpson S."/>
            <person name="Scheffler B."/>
            <person name="Saski C."/>
            <person name="Grover C."/>
            <person name="Hu G."/>
            <person name="Conover J."/>
            <person name="Carlson J."/>
            <person name="Shu S."/>
            <person name="Boston L."/>
            <person name="Williams M."/>
            <person name="Peterson D."/>
            <person name="Mcgee K."/>
            <person name="Jones D."/>
            <person name="Wendel J."/>
            <person name="Stelly D."/>
            <person name="Grimwood J."/>
            <person name="Schmutz J."/>
        </authorList>
    </citation>
    <scope>NUCLEOTIDE SEQUENCE [LARGE SCALE GENOMIC DNA]</scope>
    <source>
        <strain evidence="1">1808015.09</strain>
    </source>
</reference>